<sequence>MTWWISGAIALLGLLVLFVAVGMLLGRLKRLRRVQRSLMVRLDQARTLEEPVLALQKRAEEMQETVLRIQEQVEARAARKAAVEAS</sequence>
<feature type="transmembrane region" description="Helical" evidence="1">
    <location>
        <begin position="6"/>
        <end position="26"/>
    </location>
</feature>
<keyword evidence="3" id="KW-1185">Reference proteome</keyword>
<name>A0A8J3Z242_9ACTN</name>
<evidence type="ECO:0000313" key="2">
    <source>
        <dbReference type="EMBL" id="GIJ54982.1"/>
    </source>
</evidence>
<dbReference type="RefSeq" id="WP_203990934.1">
    <property type="nucleotide sequence ID" value="NZ_BOPG01000012.1"/>
</dbReference>
<dbReference type="Proteomes" id="UP000612585">
    <property type="component" value="Unassembled WGS sequence"/>
</dbReference>
<accession>A0A8J3Z242</accession>
<protein>
    <submittedName>
        <fullName evidence="2">Uncharacterized protein</fullName>
    </submittedName>
</protein>
<dbReference type="AlphaFoldDB" id="A0A8J3Z242"/>
<evidence type="ECO:0000313" key="3">
    <source>
        <dbReference type="Proteomes" id="UP000612585"/>
    </source>
</evidence>
<proteinExistence type="predicted"/>
<keyword evidence="1" id="KW-1133">Transmembrane helix</keyword>
<gene>
    <name evidence="2" type="ORF">Vau01_024980</name>
</gene>
<organism evidence="2 3">
    <name type="scientific">Virgisporangium aurantiacum</name>
    <dbReference type="NCBI Taxonomy" id="175570"/>
    <lineage>
        <taxon>Bacteria</taxon>
        <taxon>Bacillati</taxon>
        <taxon>Actinomycetota</taxon>
        <taxon>Actinomycetes</taxon>
        <taxon>Micromonosporales</taxon>
        <taxon>Micromonosporaceae</taxon>
        <taxon>Virgisporangium</taxon>
    </lineage>
</organism>
<keyword evidence="1" id="KW-0812">Transmembrane</keyword>
<reference evidence="2" key="1">
    <citation type="submission" date="2021-01" db="EMBL/GenBank/DDBJ databases">
        <title>Whole genome shotgun sequence of Virgisporangium aurantiacum NBRC 16421.</title>
        <authorList>
            <person name="Komaki H."/>
            <person name="Tamura T."/>
        </authorList>
    </citation>
    <scope>NUCLEOTIDE SEQUENCE</scope>
    <source>
        <strain evidence="2">NBRC 16421</strain>
    </source>
</reference>
<evidence type="ECO:0000256" key="1">
    <source>
        <dbReference type="SAM" id="Phobius"/>
    </source>
</evidence>
<keyword evidence="1" id="KW-0472">Membrane</keyword>
<comment type="caution">
    <text evidence="2">The sequence shown here is derived from an EMBL/GenBank/DDBJ whole genome shotgun (WGS) entry which is preliminary data.</text>
</comment>
<dbReference type="EMBL" id="BOPG01000012">
    <property type="protein sequence ID" value="GIJ54982.1"/>
    <property type="molecule type" value="Genomic_DNA"/>
</dbReference>